<evidence type="ECO:0000256" key="6">
    <source>
        <dbReference type="ARBA" id="ARBA00049348"/>
    </source>
</evidence>
<dbReference type="InterPro" id="IPR014048">
    <property type="entry name" value="MethylDNA_cys_MeTrfase_DNA-bd"/>
</dbReference>
<dbReference type="EC" id="2.1.1.63" evidence="8"/>
<evidence type="ECO:0000313" key="9">
    <source>
        <dbReference type="Proteomes" id="UP000588017"/>
    </source>
</evidence>
<keyword evidence="5" id="KW-0234">DNA repair</keyword>
<name>A0A841KAL0_9HYPH</name>
<keyword evidence="9" id="KW-1185">Reference proteome</keyword>
<evidence type="ECO:0000256" key="2">
    <source>
        <dbReference type="ARBA" id="ARBA00022603"/>
    </source>
</evidence>
<dbReference type="InterPro" id="IPR036631">
    <property type="entry name" value="MGMT_N_sf"/>
</dbReference>
<dbReference type="RefSeq" id="WP_183336722.1">
    <property type="nucleotide sequence ID" value="NZ_BMHX01000015.1"/>
</dbReference>
<dbReference type="GO" id="GO:0006281">
    <property type="term" value="P:DNA repair"/>
    <property type="evidence" value="ECO:0007669"/>
    <property type="project" value="UniProtKB-KW"/>
</dbReference>
<keyword evidence="4" id="KW-0227">DNA damage</keyword>
<sequence length="186" mass="19744">MYHYAIFRTDAGFCGIAWSDRGIVRFQLPTEEAAVTERLLKKQLPDACSGEPPPAVVEAMAAAHAYFAGQATDFSGCVIDLSGCDTFARRVYAFARRVGWGRTTTYGALAREAGAGPEAARDVGRAMATNPVPLIIPCHRVLAAGGKPGGFSGPGGVATKMRMLALEGIELAPQQSFAFEYPRSSL</sequence>
<organism evidence="8 9">
    <name type="scientific">Chelatococcus composti</name>
    <dbReference type="NCBI Taxonomy" id="1743235"/>
    <lineage>
        <taxon>Bacteria</taxon>
        <taxon>Pseudomonadati</taxon>
        <taxon>Pseudomonadota</taxon>
        <taxon>Alphaproteobacteria</taxon>
        <taxon>Hyphomicrobiales</taxon>
        <taxon>Chelatococcaceae</taxon>
        <taxon>Chelatococcus</taxon>
    </lineage>
</organism>
<dbReference type="SUPFAM" id="SSF46767">
    <property type="entry name" value="Methylated DNA-protein cysteine methyltransferase, C-terminal domain"/>
    <property type="match status" value="1"/>
</dbReference>
<protein>
    <submittedName>
        <fullName evidence="8">Methylated-DNA-[protein]-cysteine S-methyltransferase</fullName>
        <ecNumber evidence="8">2.1.1.63</ecNumber>
    </submittedName>
</protein>
<dbReference type="Gene3D" id="1.10.10.10">
    <property type="entry name" value="Winged helix-like DNA-binding domain superfamily/Winged helix DNA-binding domain"/>
    <property type="match status" value="1"/>
</dbReference>
<proteinExistence type="predicted"/>
<dbReference type="PROSITE" id="PS00374">
    <property type="entry name" value="MGMT"/>
    <property type="match status" value="1"/>
</dbReference>
<keyword evidence="2 8" id="KW-0489">Methyltransferase</keyword>
<dbReference type="CDD" id="cd06445">
    <property type="entry name" value="ATase"/>
    <property type="match status" value="1"/>
</dbReference>
<comment type="catalytic activity">
    <reaction evidence="1">
        <text>a 4-O-methyl-thymidine in DNA + L-cysteinyl-[protein] = a thymidine in DNA + S-methyl-L-cysteinyl-[protein]</text>
        <dbReference type="Rhea" id="RHEA:53428"/>
        <dbReference type="Rhea" id="RHEA-COMP:10131"/>
        <dbReference type="Rhea" id="RHEA-COMP:10132"/>
        <dbReference type="Rhea" id="RHEA-COMP:13555"/>
        <dbReference type="Rhea" id="RHEA-COMP:13556"/>
        <dbReference type="ChEBI" id="CHEBI:29950"/>
        <dbReference type="ChEBI" id="CHEBI:82612"/>
        <dbReference type="ChEBI" id="CHEBI:137386"/>
        <dbReference type="ChEBI" id="CHEBI:137387"/>
        <dbReference type="EC" id="2.1.1.63"/>
    </reaction>
</comment>
<dbReference type="NCBIfam" id="TIGR00589">
    <property type="entry name" value="ogt"/>
    <property type="match status" value="1"/>
</dbReference>
<evidence type="ECO:0000256" key="5">
    <source>
        <dbReference type="ARBA" id="ARBA00023204"/>
    </source>
</evidence>
<accession>A0A841KAL0</accession>
<dbReference type="EMBL" id="JACHEH010000016">
    <property type="protein sequence ID" value="MBB6169908.1"/>
    <property type="molecule type" value="Genomic_DNA"/>
</dbReference>
<dbReference type="PANTHER" id="PTHR10815:SF5">
    <property type="entry name" value="METHYLATED-DNA--PROTEIN-CYSTEINE METHYLTRANSFERASE"/>
    <property type="match status" value="1"/>
</dbReference>
<reference evidence="8 9" key="1">
    <citation type="submission" date="2020-08" db="EMBL/GenBank/DDBJ databases">
        <title>Genomic Encyclopedia of Type Strains, Phase IV (KMG-IV): sequencing the most valuable type-strain genomes for metagenomic binning, comparative biology and taxonomic classification.</title>
        <authorList>
            <person name="Goeker M."/>
        </authorList>
    </citation>
    <scope>NUCLEOTIDE SEQUENCE [LARGE SCALE GENOMIC DNA]</scope>
    <source>
        <strain evidence="8 9">DSM 101465</strain>
    </source>
</reference>
<feature type="domain" description="Methylated-DNA-[protein]-cysteine S-methyltransferase DNA binding" evidence="7">
    <location>
        <begin position="87"/>
        <end position="169"/>
    </location>
</feature>
<dbReference type="Proteomes" id="UP000588017">
    <property type="component" value="Unassembled WGS sequence"/>
</dbReference>
<dbReference type="Gene3D" id="3.30.160.70">
    <property type="entry name" value="Methylated DNA-protein cysteine methyltransferase domain"/>
    <property type="match status" value="1"/>
</dbReference>
<dbReference type="InterPro" id="IPR001497">
    <property type="entry name" value="MethylDNA_cys_MeTrfase_AS"/>
</dbReference>
<evidence type="ECO:0000256" key="3">
    <source>
        <dbReference type="ARBA" id="ARBA00022679"/>
    </source>
</evidence>
<evidence type="ECO:0000256" key="1">
    <source>
        <dbReference type="ARBA" id="ARBA00001286"/>
    </source>
</evidence>
<dbReference type="GO" id="GO:0003908">
    <property type="term" value="F:methylated-DNA-[protein]-cysteine S-methyltransferase activity"/>
    <property type="evidence" value="ECO:0007669"/>
    <property type="project" value="UniProtKB-EC"/>
</dbReference>
<dbReference type="InterPro" id="IPR036388">
    <property type="entry name" value="WH-like_DNA-bd_sf"/>
</dbReference>
<dbReference type="SUPFAM" id="SSF53155">
    <property type="entry name" value="Methylated DNA-protein cysteine methyltransferase domain"/>
    <property type="match status" value="1"/>
</dbReference>
<evidence type="ECO:0000256" key="4">
    <source>
        <dbReference type="ARBA" id="ARBA00022763"/>
    </source>
</evidence>
<dbReference type="AlphaFoldDB" id="A0A841KAL0"/>
<dbReference type="Pfam" id="PF01035">
    <property type="entry name" value="DNA_binding_1"/>
    <property type="match status" value="1"/>
</dbReference>
<dbReference type="PANTHER" id="PTHR10815">
    <property type="entry name" value="METHYLATED-DNA--PROTEIN-CYSTEINE METHYLTRANSFERASE"/>
    <property type="match status" value="1"/>
</dbReference>
<dbReference type="InterPro" id="IPR036217">
    <property type="entry name" value="MethylDNA_cys_MeTrfase_DNAb"/>
</dbReference>
<gene>
    <name evidence="8" type="ORF">HNQ73_003563</name>
</gene>
<dbReference type="GO" id="GO:0032259">
    <property type="term" value="P:methylation"/>
    <property type="evidence" value="ECO:0007669"/>
    <property type="project" value="UniProtKB-KW"/>
</dbReference>
<keyword evidence="3 8" id="KW-0808">Transferase</keyword>
<evidence type="ECO:0000259" key="7">
    <source>
        <dbReference type="Pfam" id="PF01035"/>
    </source>
</evidence>
<evidence type="ECO:0000313" key="8">
    <source>
        <dbReference type="EMBL" id="MBB6169908.1"/>
    </source>
</evidence>
<comment type="caution">
    <text evidence="8">The sequence shown here is derived from an EMBL/GenBank/DDBJ whole genome shotgun (WGS) entry which is preliminary data.</text>
</comment>
<comment type="catalytic activity">
    <reaction evidence="6">
        <text>a 6-O-methyl-2'-deoxyguanosine in DNA + L-cysteinyl-[protein] = S-methyl-L-cysteinyl-[protein] + a 2'-deoxyguanosine in DNA</text>
        <dbReference type="Rhea" id="RHEA:24000"/>
        <dbReference type="Rhea" id="RHEA-COMP:10131"/>
        <dbReference type="Rhea" id="RHEA-COMP:10132"/>
        <dbReference type="Rhea" id="RHEA-COMP:11367"/>
        <dbReference type="Rhea" id="RHEA-COMP:11368"/>
        <dbReference type="ChEBI" id="CHEBI:29950"/>
        <dbReference type="ChEBI" id="CHEBI:82612"/>
        <dbReference type="ChEBI" id="CHEBI:85445"/>
        <dbReference type="ChEBI" id="CHEBI:85448"/>
        <dbReference type="EC" id="2.1.1.63"/>
    </reaction>
</comment>